<protein>
    <recommendedName>
        <fullName evidence="4">ABC-2 transporter permease</fullName>
    </recommendedName>
</protein>
<proteinExistence type="predicted"/>
<dbReference type="RefSeq" id="WP_136012482.1">
    <property type="nucleotide sequence ID" value="NZ_SRYE01000002.1"/>
</dbReference>
<keyword evidence="1" id="KW-1133">Transmembrane helix</keyword>
<dbReference type="Pfam" id="PF13346">
    <property type="entry name" value="ABC2_membrane_5"/>
    <property type="match status" value="1"/>
</dbReference>
<dbReference type="Proteomes" id="UP000310263">
    <property type="component" value="Unassembled WGS sequence"/>
</dbReference>
<feature type="transmembrane region" description="Helical" evidence="1">
    <location>
        <begin position="128"/>
        <end position="153"/>
    </location>
</feature>
<evidence type="ECO:0000313" key="3">
    <source>
        <dbReference type="Proteomes" id="UP000310263"/>
    </source>
</evidence>
<keyword evidence="3" id="KW-1185">Reference proteome</keyword>
<comment type="caution">
    <text evidence="2">The sequence shown here is derived from an EMBL/GenBank/DDBJ whole genome shotgun (WGS) entry which is preliminary data.</text>
</comment>
<dbReference type="AlphaFoldDB" id="A0A4S2F1H8"/>
<dbReference type="EMBL" id="SRYE01000002">
    <property type="protein sequence ID" value="TGY62756.1"/>
    <property type="molecule type" value="Genomic_DNA"/>
</dbReference>
<evidence type="ECO:0000256" key="1">
    <source>
        <dbReference type="SAM" id="Phobius"/>
    </source>
</evidence>
<feature type="transmembrane region" description="Helical" evidence="1">
    <location>
        <begin position="83"/>
        <end position="108"/>
    </location>
</feature>
<dbReference type="InterPro" id="IPR025699">
    <property type="entry name" value="ABC2_memb-like"/>
</dbReference>
<feature type="transmembrane region" description="Helical" evidence="1">
    <location>
        <begin position="205"/>
        <end position="231"/>
    </location>
</feature>
<feature type="transmembrane region" description="Helical" evidence="1">
    <location>
        <begin position="165"/>
        <end position="185"/>
    </location>
</feature>
<name>A0A4S2F1H8_9ACTN</name>
<accession>A0A4S2F1H8</accession>
<evidence type="ECO:0008006" key="4">
    <source>
        <dbReference type="Google" id="ProtNLM"/>
    </source>
</evidence>
<evidence type="ECO:0000313" key="2">
    <source>
        <dbReference type="EMBL" id="TGY62756.1"/>
    </source>
</evidence>
<sequence length="243" mass="25651">MKPAFLVDLRVYRDYLMRTFRIALVITVFEMVALQSMAPVPGMMGTILLIGCAQTGLTNDSHGWECARLVMPISRREVVYARYCIAAAVGLLAALLGAVICVAVGLVASGLDLPAEQAAAFALTAENLGVMALSSSLILLIGCVMLGILLAVGFKLGMTKTTQQLPFILLLVTLVPLIVLSAFGMMDNSPLDALVASLGGVLDGLFAQGWVLILTCVAIVCVGLVVLALTAQLAAKFYEARDF</sequence>
<keyword evidence="1" id="KW-0472">Membrane</keyword>
<feature type="transmembrane region" description="Helical" evidence="1">
    <location>
        <begin position="15"/>
        <end position="34"/>
    </location>
</feature>
<reference evidence="2 3" key="1">
    <citation type="submission" date="2019-04" db="EMBL/GenBank/DDBJ databases">
        <title>Microbes associate with the intestines of laboratory mice.</title>
        <authorList>
            <person name="Navarre W."/>
            <person name="Wong E."/>
            <person name="Huang K."/>
            <person name="Tropini C."/>
            <person name="Ng K."/>
            <person name="Yu B."/>
        </authorList>
    </citation>
    <scope>NUCLEOTIDE SEQUENCE [LARGE SCALE GENOMIC DNA]</scope>
    <source>
        <strain evidence="2 3">NM07_P-09</strain>
    </source>
</reference>
<gene>
    <name evidence="2" type="ORF">E5334_04970</name>
</gene>
<organism evidence="2 3">
    <name type="scientific">Muricaecibacterium torontonense</name>
    <dbReference type="NCBI Taxonomy" id="3032871"/>
    <lineage>
        <taxon>Bacteria</taxon>
        <taxon>Bacillati</taxon>
        <taxon>Actinomycetota</taxon>
        <taxon>Coriobacteriia</taxon>
        <taxon>Coriobacteriales</taxon>
        <taxon>Atopobiaceae</taxon>
        <taxon>Muricaecibacterium</taxon>
    </lineage>
</organism>
<dbReference type="OrthoDB" id="3182271at2"/>
<keyword evidence="1" id="KW-0812">Transmembrane</keyword>